<feature type="transmembrane region" description="Helical" evidence="9">
    <location>
        <begin position="203"/>
        <end position="221"/>
    </location>
</feature>
<accession>A0ABQ1I376</accession>
<feature type="transmembrane region" description="Helical" evidence="9">
    <location>
        <begin position="337"/>
        <end position="360"/>
    </location>
</feature>
<dbReference type="InterPro" id="IPR018461">
    <property type="entry name" value="Na/H_Antiport_NhaC-like_C"/>
</dbReference>
<evidence type="ECO:0000313" key="12">
    <source>
        <dbReference type="Proteomes" id="UP000651977"/>
    </source>
</evidence>
<name>A0ABQ1I376_9ALTE</name>
<keyword evidence="4" id="KW-1003">Cell membrane</keyword>
<protein>
    <submittedName>
        <fullName evidence="11">Sodium:proton antiporter</fullName>
    </submittedName>
</protein>
<keyword evidence="6 9" id="KW-1133">Transmembrane helix</keyword>
<evidence type="ECO:0000256" key="7">
    <source>
        <dbReference type="ARBA" id="ARBA00023136"/>
    </source>
</evidence>
<evidence type="ECO:0000256" key="3">
    <source>
        <dbReference type="ARBA" id="ARBA00022449"/>
    </source>
</evidence>
<keyword evidence="2" id="KW-0813">Transport</keyword>
<feature type="transmembrane region" description="Helical" evidence="9">
    <location>
        <begin position="73"/>
        <end position="95"/>
    </location>
</feature>
<comment type="similarity">
    <text evidence="8">Belongs to the NhaC Na(+)/H(+) (TC 2.A.35) antiporter family.</text>
</comment>
<comment type="subcellular location">
    <subcellularLocation>
        <location evidence="1">Cell membrane</location>
        <topology evidence="1">Multi-pass membrane protein</topology>
    </subcellularLocation>
</comment>
<feature type="transmembrane region" description="Helical" evidence="9">
    <location>
        <begin position="107"/>
        <end position="133"/>
    </location>
</feature>
<gene>
    <name evidence="11" type="primary">metT</name>
    <name evidence="11" type="ORF">GCM10007414_22970</name>
</gene>
<feature type="transmembrane region" description="Helical" evidence="9">
    <location>
        <begin position="407"/>
        <end position="432"/>
    </location>
</feature>
<feature type="transmembrane region" description="Helical" evidence="9">
    <location>
        <begin position="381"/>
        <end position="401"/>
    </location>
</feature>
<dbReference type="RefSeq" id="WP_055734656.1">
    <property type="nucleotide sequence ID" value="NZ_BMDY01000013.1"/>
</dbReference>
<feature type="transmembrane region" description="Helical" evidence="9">
    <location>
        <begin position="140"/>
        <end position="157"/>
    </location>
</feature>
<evidence type="ECO:0000256" key="4">
    <source>
        <dbReference type="ARBA" id="ARBA00022475"/>
    </source>
</evidence>
<reference evidence="12" key="1">
    <citation type="journal article" date="2019" name="Int. J. Syst. Evol. Microbiol.">
        <title>The Global Catalogue of Microorganisms (GCM) 10K type strain sequencing project: providing services to taxonomists for standard genome sequencing and annotation.</title>
        <authorList>
            <consortium name="The Broad Institute Genomics Platform"/>
            <consortium name="The Broad Institute Genome Sequencing Center for Infectious Disease"/>
            <person name="Wu L."/>
            <person name="Ma J."/>
        </authorList>
    </citation>
    <scope>NUCLEOTIDE SEQUENCE [LARGE SCALE GENOMIC DNA]</scope>
    <source>
        <strain evidence="12">CGMCC 1.10131</strain>
    </source>
</reference>
<comment type="caution">
    <text evidence="11">The sequence shown here is derived from an EMBL/GenBank/DDBJ whole genome shotgun (WGS) entry which is preliminary data.</text>
</comment>
<dbReference type="Pfam" id="PF03553">
    <property type="entry name" value="Na_H_antiporter"/>
    <property type="match status" value="1"/>
</dbReference>
<feature type="transmembrane region" description="Helical" evidence="9">
    <location>
        <begin position="163"/>
        <end position="182"/>
    </location>
</feature>
<keyword evidence="7 9" id="KW-0472">Membrane</keyword>
<sequence>MSSKKTVEAPASALALTPIVLFLSLFIGVGSYLHWQGVEFAFYQLPAPIAIIPAVVLALILSKDKLNHSIEQLVGGMANHNIITMCLIYLLAGAFSSVAKASGGAEAVVALALNGVPSWFLLPGIFIVSGLIATAMGTSMGTIAAVAPIALGIAQAANIDPVYMAGAVLGGAMFGDNLSIISDTTIAATRTQGCAMKDKFKQNLGIALPAAFITIVLLFVANDSAPIEPLTIEQPLSALPYLVILLMAVVGVNVFVVLFSGIILAGVTAMLSSEYSALSFANDIYAGFTGMQEIFLLSLFIGGLSALMRHQGGLSFIQQRVNSWVNQANYKSFTAQIGIALITALSNLAVANNTVAILLAGDLTKQLAQENAISAARSASIMDIFACVIQGLIPYGAQALLLGSLFALSPLMVVSSAWYPMVLAVVALVMMLKRK</sequence>
<evidence type="ECO:0000313" key="11">
    <source>
        <dbReference type="EMBL" id="GGB08975.1"/>
    </source>
</evidence>
<organism evidence="11 12">
    <name type="scientific">Agarivorans gilvus</name>
    <dbReference type="NCBI Taxonomy" id="680279"/>
    <lineage>
        <taxon>Bacteria</taxon>
        <taxon>Pseudomonadati</taxon>
        <taxon>Pseudomonadota</taxon>
        <taxon>Gammaproteobacteria</taxon>
        <taxon>Alteromonadales</taxon>
        <taxon>Alteromonadaceae</taxon>
        <taxon>Agarivorans</taxon>
    </lineage>
</organism>
<evidence type="ECO:0000256" key="2">
    <source>
        <dbReference type="ARBA" id="ARBA00022448"/>
    </source>
</evidence>
<dbReference type="Proteomes" id="UP000651977">
    <property type="component" value="Unassembled WGS sequence"/>
</dbReference>
<evidence type="ECO:0000256" key="9">
    <source>
        <dbReference type="SAM" id="Phobius"/>
    </source>
</evidence>
<feature type="domain" description="Na+/H+ antiporter NhaC-like C-terminal" evidence="10">
    <location>
        <begin position="12"/>
        <end position="220"/>
    </location>
</feature>
<dbReference type="InterPro" id="IPR052180">
    <property type="entry name" value="NhaC_Na-H+_Antiporter"/>
</dbReference>
<feature type="transmembrane region" description="Helical" evidence="9">
    <location>
        <begin position="284"/>
        <end position="308"/>
    </location>
</feature>
<evidence type="ECO:0000256" key="6">
    <source>
        <dbReference type="ARBA" id="ARBA00022989"/>
    </source>
</evidence>
<proteinExistence type="inferred from homology"/>
<keyword evidence="3" id="KW-0050">Antiport</keyword>
<evidence type="ECO:0000256" key="5">
    <source>
        <dbReference type="ARBA" id="ARBA00022692"/>
    </source>
</evidence>
<evidence type="ECO:0000256" key="8">
    <source>
        <dbReference type="ARBA" id="ARBA00038435"/>
    </source>
</evidence>
<keyword evidence="12" id="KW-1185">Reference proteome</keyword>
<feature type="transmembrane region" description="Helical" evidence="9">
    <location>
        <begin position="241"/>
        <end position="272"/>
    </location>
</feature>
<feature type="transmembrane region" description="Helical" evidence="9">
    <location>
        <begin position="12"/>
        <end position="35"/>
    </location>
</feature>
<evidence type="ECO:0000259" key="10">
    <source>
        <dbReference type="Pfam" id="PF03553"/>
    </source>
</evidence>
<dbReference type="PANTHER" id="PTHR33451">
    <property type="entry name" value="MALATE-2H(+)/NA(+)-LACTATE ANTIPORTER"/>
    <property type="match status" value="1"/>
</dbReference>
<evidence type="ECO:0000256" key="1">
    <source>
        <dbReference type="ARBA" id="ARBA00004651"/>
    </source>
</evidence>
<dbReference type="EMBL" id="BMDY01000013">
    <property type="protein sequence ID" value="GGB08975.1"/>
    <property type="molecule type" value="Genomic_DNA"/>
</dbReference>
<keyword evidence="5 9" id="KW-0812">Transmembrane</keyword>
<dbReference type="PANTHER" id="PTHR33451:SF5">
    <property type="entry name" value="NA+_H+ ANTIPORTER"/>
    <property type="match status" value="1"/>
</dbReference>
<feature type="transmembrane region" description="Helical" evidence="9">
    <location>
        <begin position="41"/>
        <end position="61"/>
    </location>
</feature>